<accession>A0A1E3HB75</accession>
<feature type="region of interest" description="Disordered" evidence="1">
    <location>
        <begin position="1"/>
        <end position="28"/>
    </location>
</feature>
<dbReference type="Proteomes" id="UP000094065">
    <property type="component" value="Unassembled WGS sequence"/>
</dbReference>
<gene>
    <name evidence="2" type="ORF">L202_08093</name>
</gene>
<sequence length="127" mass="13788">MSDDENDRTNTTPSFETNNKSISDRYPVHTHGYASNDLTSAINEMFGNIVETVITEFPELDIERKSALANNMITRDLRWAGMSVNSIDISINGSAFAPATGSVMEEENGAEDEAVEGGLGVENLNIS</sequence>
<keyword evidence="3" id="KW-1185">Reference proteome</keyword>
<feature type="compositionally biased region" description="Polar residues" evidence="1">
    <location>
        <begin position="9"/>
        <end position="21"/>
    </location>
</feature>
<dbReference type="EMBL" id="AWGJ01000013">
    <property type="protein sequence ID" value="ODN73592.1"/>
    <property type="molecule type" value="Genomic_DNA"/>
</dbReference>
<comment type="caution">
    <text evidence="2">The sequence shown here is derived from an EMBL/GenBank/DDBJ whole genome shotgun (WGS) entry which is preliminary data.</text>
</comment>
<dbReference type="RefSeq" id="XP_018989504.1">
    <property type="nucleotide sequence ID" value="XM_019142933.1"/>
</dbReference>
<evidence type="ECO:0000313" key="3">
    <source>
        <dbReference type="Proteomes" id="UP000094065"/>
    </source>
</evidence>
<organism evidence="2 3">
    <name type="scientific">Cryptococcus amylolentus CBS 6039</name>
    <dbReference type="NCBI Taxonomy" id="1295533"/>
    <lineage>
        <taxon>Eukaryota</taxon>
        <taxon>Fungi</taxon>
        <taxon>Dikarya</taxon>
        <taxon>Basidiomycota</taxon>
        <taxon>Agaricomycotina</taxon>
        <taxon>Tremellomycetes</taxon>
        <taxon>Tremellales</taxon>
        <taxon>Cryptococcaceae</taxon>
        <taxon>Cryptococcus</taxon>
    </lineage>
</organism>
<dbReference type="OrthoDB" id="10395211at2759"/>
<evidence type="ECO:0000256" key="1">
    <source>
        <dbReference type="SAM" id="MobiDB-lite"/>
    </source>
</evidence>
<dbReference type="GeneID" id="30159402"/>
<evidence type="ECO:0000313" key="2">
    <source>
        <dbReference type="EMBL" id="ODN73592.1"/>
    </source>
</evidence>
<name>A0A1E3HB75_9TREE</name>
<reference evidence="2 3" key="1">
    <citation type="submission" date="2016-06" db="EMBL/GenBank/DDBJ databases">
        <title>Evolution of pathogenesis and genome organization in the Tremellales.</title>
        <authorList>
            <person name="Cuomo C."/>
            <person name="Litvintseva A."/>
            <person name="Heitman J."/>
            <person name="Chen Y."/>
            <person name="Sun S."/>
            <person name="Springer D."/>
            <person name="Dromer F."/>
            <person name="Young S."/>
            <person name="Zeng Q."/>
            <person name="Chapman S."/>
            <person name="Gujja S."/>
            <person name="Saif S."/>
            <person name="Birren B."/>
        </authorList>
    </citation>
    <scope>NUCLEOTIDE SEQUENCE [LARGE SCALE GENOMIC DNA]</scope>
    <source>
        <strain evidence="2 3">CBS 6039</strain>
    </source>
</reference>
<proteinExistence type="predicted"/>
<dbReference type="AlphaFoldDB" id="A0A1E3HB75"/>
<protein>
    <submittedName>
        <fullName evidence="2">Uncharacterized protein</fullName>
    </submittedName>
</protein>